<evidence type="ECO:0000313" key="2">
    <source>
        <dbReference type="Proteomes" id="UP000051913"/>
    </source>
</evidence>
<organism evidence="1 2">
    <name type="scientific">Bradyrhizobium valentinum</name>
    <dbReference type="NCBI Taxonomy" id="1518501"/>
    <lineage>
        <taxon>Bacteria</taxon>
        <taxon>Pseudomonadati</taxon>
        <taxon>Pseudomonadota</taxon>
        <taxon>Alphaproteobacteria</taxon>
        <taxon>Hyphomicrobiales</taxon>
        <taxon>Nitrobacteraceae</taxon>
        <taxon>Bradyrhizobium</taxon>
    </lineage>
</organism>
<gene>
    <name evidence="1" type="ORF">CP49_26230</name>
</gene>
<dbReference type="Proteomes" id="UP000051913">
    <property type="component" value="Unassembled WGS sequence"/>
</dbReference>
<keyword evidence="2" id="KW-1185">Reference proteome</keyword>
<comment type="caution">
    <text evidence="1">The sequence shown here is derived from an EMBL/GenBank/DDBJ whole genome shotgun (WGS) entry which is preliminary data.</text>
</comment>
<dbReference type="AlphaFoldDB" id="A0A0R3KDI4"/>
<sequence>MKCLENSFHVSRALQIHDDVLAEKGVKLLIGFDFDEYAWITRTTPTKEPIEPNFRPDLSPINPGEGYWIMGVDKENAVAILAAQRLYDLSGSNLAEHFQSLKAFYADPAVHANRYDRCTCRAPSAKTITGKVAYHGDYWIREDFRGQGMSAIIARVTHGLSFAMWAPEFLCALVERWALDKGLVAQYACAHHEADVSILVEVEAEIVDYEYWLIWRTGEELWNEFDRHNRNALILSSPFPPTRSGAT</sequence>
<name>A0A0R3KDI4_9BRAD</name>
<evidence type="ECO:0008006" key="3">
    <source>
        <dbReference type="Google" id="ProtNLM"/>
    </source>
</evidence>
<evidence type="ECO:0000313" key="1">
    <source>
        <dbReference type="EMBL" id="KRQ93593.1"/>
    </source>
</evidence>
<dbReference type="RefSeq" id="WP_057855207.1">
    <property type="nucleotide sequence ID" value="NZ_LLXX01000220.1"/>
</dbReference>
<proteinExistence type="predicted"/>
<accession>A0A0R3KDI4</accession>
<protein>
    <recommendedName>
        <fullName evidence="3">N-acetyltransferase domain-containing protein</fullName>
    </recommendedName>
</protein>
<dbReference type="EMBL" id="LLXX01000220">
    <property type="protein sequence ID" value="KRQ93593.1"/>
    <property type="molecule type" value="Genomic_DNA"/>
</dbReference>
<reference evidence="1 2" key="1">
    <citation type="submission" date="2014-03" db="EMBL/GenBank/DDBJ databases">
        <title>Bradyrhizobium valentinum sp. nov., isolated from effective nodules of Lupinus mariae-josephae, a lupine endemic of basic-lime soils in Eastern Spain.</title>
        <authorList>
            <person name="Duran D."/>
            <person name="Rey L."/>
            <person name="Navarro A."/>
            <person name="Busquets A."/>
            <person name="Imperial J."/>
            <person name="Ruiz-Argueso T."/>
        </authorList>
    </citation>
    <scope>NUCLEOTIDE SEQUENCE [LARGE SCALE GENOMIC DNA]</scope>
    <source>
        <strain evidence="1 2">LmjM3</strain>
    </source>
</reference>